<evidence type="ECO:0000313" key="1">
    <source>
        <dbReference type="EMBL" id="KAF3696637.1"/>
    </source>
</evidence>
<dbReference type="AlphaFoldDB" id="A0A6G1Q2B3"/>
<name>A0A6G1Q2B3_CHAAH</name>
<evidence type="ECO:0000313" key="2">
    <source>
        <dbReference type="Proteomes" id="UP000503349"/>
    </source>
</evidence>
<sequence length="52" mass="5765">MYVCESSVCVYLMTIIQCGKENEDKTMSSNTVGRRGNPSSPVVLCNESYLVK</sequence>
<reference evidence="1 2" key="1">
    <citation type="submission" date="2019-02" db="EMBL/GenBank/DDBJ databases">
        <title>Opniocepnalus argus genome.</title>
        <authorList>
            <person name="Zhou C."/>
            <person name="Xiao S."/>
        </authorList>
    </citation>
    <scope>NUCLEOTIDE SEQUENCE [LARGE SCALE GENOMIC DNA]</scope>
    <source>
        <strain evidence="1">OARG1902GOOAL</strain>
        <tissue evidence="1">Muscle</tissue>
    </source>
</reference>
<dbReference type="Proteomes" id="UP000503349">
    <property type="component" value="Chromosome 12"/>
</dbReference>
<keyword evidence="2" id="KW-1185">Reference proteome</keyword>
<gene>
    <name evidence="1" type="ORF">EXN66_Car012315</name>
</gene>
<reference evidence="2" key="2">
    <citation type="submission" date="2019-02" db="EMBL/GenBank/DDBJ databases">
        <title>Opniocepnalus argus Var Kimnra genome.</title>
        <authorList>
            <person name="Zhou C."/>
            <person name="Xiao S."/>
        </authorList>
    </citation>
    <scope>NUCLEOTIDE SEQUENCE [LARGE SCALE GENOMIC DNA]</scope>
</reference>
<accession>A0A6G1Q2B3</accession>
<protein>
    <submittedName>
        <fullName evidence="1">Uncharacterized protein</fullName>
    </submittedName>
</protein>
<proteinExistence type="predicted"/>
<organism evidence="1 2">
    <name type="scientific">Channa argus</name>
    <name type="common">Northern snakehead</name>
    <name type="synonym">Ophicephalus argus</name>
    <dbReference type="NCBI Taxonomy" id="215402"/>
    <lineage>
        <taxon>Eukaryota</taxon>
        <taxon>Metazoa</taxon>
        <taxon>Chordata</taxon>
        <taxon>Craniata</taxon>
        <taxon>Vertebrata</taxon>
        <taxon>Euteleostomi</taxon>
        <taxon>Actinopterygii</taxon>
        <taxon>Neopterygii</taxon>
        <taxon>Teleostei</taxon>
        <taxon>Neoteleostei</taxon>
        <taxon>Acanthomorphata</taxon>
        <taxon>Anabantaria</taxon>
        <taxon>Anabantiformes</taxon>
        <taxon>Channoidei</taxon>
        <taxon>Channidae</taxon>
        <taxon>Channa</taxon>
    </lineage>
</organism>
<dbReference type="EMBL" id="CM015723">
    <property type="protein sequence ID" value="KAF3696637.1"/>
    <property type="molecule type" value="Genomic_DNA"/>
</dbReference>